<feature type="transmembrane region" description="Helical" evidence="6">
    <location>
        <begin position="410"/>
        <end position="428"/>
    </location>
</feature>
<accession>A0ABR7NKT8</accession>
<evidence type="ECO:0000256" key="4">
    <source>
        <dbReference type="ARBA" id="ARBA00022989"/>
    </source>
</evidence>
<dbReference type="InterPro" id="IPR050833">
    <property type="entry name" value="Poly_Biosynth_Transport"/>
</dbReference>
<dbReference type="Pfam" id="PF01943">
    <property type="entry name" value="Polysacc_synt"/>
    <property type="match status" value="1"/>
</dbReference>
<feature type="transmembrane region" description="Helical" evidence="6">
    <location>
        <begin position="167"/>
        <end position="188"/>
    </location>
</feature>
<dbReference type="PANTHER" id="PTHR30250">
    <property type="entry name" value="PST FAMILY PREDICTED COLANIC ACID TRANSPORTER"/>
    <property type="match status" value="1"/>
</dbReference>
<evidence type="ECO:0000256" key="1">
    <source>
        <dbReference type="ARBA" id="ARBA00004651"/>
    </source>
</evidence>
<evidence type="ECO:0000256" key="5">
    <source>
        <dbReference type="ARBA" id="ARBA00023136"/>
    </source>
</evidence>
<keyword evidence="3 6" id="KW-0812">Transmembrane</keyword>
<feature type="transmembrane region" description="Helical" evidence="6">
    <location>
        <begin position="140"/>
        <end position="161"/>
    </location>
</feature>
<name>A0ABR7NKT8_9FIRM</name>
<feature type="transmembrane region" description="Helical" evidence="6">
    <location>
        <begin position="83"/>
        <end position="105"/>
    </location>
</feature>
<protein>
    <submittedName>
        <fullName evidence="7">Polysaccharide biosynthesis C-terminal domain-containing protein</fullName>
    </submittedName>
</protein>
<evidence type="ECO:0000313" key="8">
    <source>
        <dbReference type="Proteomes" id="UP000658131"/>
    </source>
</evidence>
<keyword evidence="8" id="KW-1185">Reference proteome</keyword>
<sequence>MSRYGRLMGNTMVFAIGSFSSKLLVFFMLRYYTSMLTPAEFGISDRITTTCNLLMPFVMLSINEAILRFAMDRSFSRAQVFTIGIKTVLAGFIVFCVFSPVFLAIDMLSPYTLIIYAYVLCGMLKSVCAQFVRSLGYVRLFAFDGFFATFTTIGLNILFLSGLGWGLYGYVGSIIGSNILSILFLFVVARLGRYLDLAHPNPRLFREMLRYSVPLIPTTMFWWIVSASDRYMVTWFCGDTAAGMLATAHKIPSLLTIVSAIFYQAWQISAVSESGQGRSTSKFYSETYDYYLTLLFLAGSGIMMLIQPITKILYAPSYYESWRFVPFLVVGEVFSSLVTFLGSFYMVSKRNATVPVAICAGAVVNIGLNLLLIPRAGVLGASFATLVSYLVSFGIRAVDIRRLVEIDLRILPTAVSFLLMMAQGSLLMRSSEHVFLIQLGMFLLMLLVNLRAVVRLVFGVLGQLRSLYQS</sequence>
<evidence type="ECO:0000313" key="7">
    <source>
        <dbReference type="EMBL" id="MBC8576447.1"/>
    </source>
</evidence>
<reference evidence="7 8" key="1">
    <citation type="submission" date="2020-08" db="EMBL/GenBank/DDBJ databases">
        <title>Genome public.</title>
        <authorList>
            <person name="Liu C."/>
            <person name="Sun Q."/>
        </authorList>
    </citation>
    <scope>NUCLEOTIDE SEQUENCE [LARGE SCALE GENOMIC DNA]</scope>
    <source>
        <strain evidence="7 8">BX1</strain>
    </source>
</reference>
<comment type="subcellular location">
    <subcellularLocation>
        <location evidence="1">Cell membrane</location>
        <topology evidence="1">Multi-pass membrane protein</topology>
    </subcellularLocation>
</comment>
<feature type="transmembrane region" description="Helical" evidence="6">
    <location>
        <begin position="53"/>
        <end position="71"/>
    </location>
</feature>
<evidence type="ECO:0000256" key="3">
    <source>
        <dbReference type="ARBA" id="ARBA00022692"/>
    </source>
</evidence>
<feature type="transmembrane region" description="Helical" evidence="6">
    <location>
        <begin position="434"/>
        <end position="458"/>
    </location>
</feature>
<evidence type="ECO:0000256" key="6">
    <source>
        <dbReference type="SAM" id="Phobius"/>
    </source>
</evidence>
<keyword evidence="5 6" id="KW-0472">Membrane</keyword>
<feature type="transmembrane region" description="Helical" evidence="6">
    <location>
        <begin position="208"/>
        <end position="225"/>
    </location>
</feature>
<feature type="transmembrane region" description="Helical" evidence="6">
    <location>
        <begin position="111"/>
        <end position="128"/>
    </location>
</feature>
<comment type="caution">
    <text evidence="7">The sequence shown here is derived from an EMBL/GenBank/DDBJ whole genome shotgun (WGS) entry which is preliminary data.</text>
</comment>
<evidence type="ECO:0000256" key="2">
    <source>
        <dbReference type="ARBA" id="ARBA00022475"/>
    </source>
</evidence>
<dbReference type="Proteomes" id="UP000658131">
    <property type="component" value="Unassembled WGS sequence"/>
</dbReference>
<gene>
    <name evidence="7" type="ORF">H8717_08520</name>
</gene>
<feature type="transmembrane region" description="Helical" evidence="6">
    <location>
        <begin position="251"/>
        <end position="269"/>
    </location>
</feature>
<proteinExistence type="predicted"/>
<keyword evidence="4 6" id="KW-1133">Transmembrane helix</keyword>
<keyword evidence="2" id="KW-1003">Cell membrane</keyword>
<organism evidence="7 8">
    <name type="scientific">Yanshouia hominis</name>
    <dbReference type="NCBI Taxonomy" id="2763673"/>
    <lineage>
        <taxon>Bacteria</taxon>
        <taxon>Bacillati</taxon>
        <taxon>Bacillota</taxon>
        <taxon>Clostridia</taxon>
        <taxon>Eubacteriales</taxon>
        <taxon>Oscillospiraceae</taxon>
        <taxon>Yanshouia</taxon>
    </lineage>
</organism>
<feature type="transmembrane region" description="Helical" evidence="6">
    <location>
        <begin position="290"/>
        <end position="310"/>
    </location>
</feature>
<dbReference type="EMBL" id="JACRTB010000011">
    <property type="protein sequence ID" value="MBC8576447.1"/>
    <property type="molecule type" value="Genomic_DNA"/>
</dbReference>
<dbReference type="RefSeq" id="WP_262399971.1">
    <property type="nucleotide sequence ID" value="NZ_JACRTB010000011.1"/>
</dbReference>
<feature type="transmembrane region" description="Helical" evidence="6">
    <location>
        <begin position="322"/>
        <end position="347"/>
    </location>
</feature>
<feature type="transmembrane region" description="Helical" evidence="6">
    <location>
        <begin position="12"/>
        <end position="33"/>
    </location>
</feature>
<feature type="transmembrane region" description="Helical" evidence="6">
    <location>
        <begin position="379"/>
        <end position="398"/>
    </location>
</feature>
<dbReference type="InterPro" id="IPR002797">
    <property type="entry name" value="Polysacc_synth"/>
</dbReference>
<feature type="transmembrane region" description="Helical" evidence="6">
    <location>
        <begin position="354"/>
        <end position="373"/>
    </location>
</feature>
<dbReference type="PANTHER" id="PTHR30250:SF11">
    <property type="entry name" value="O-ANTIGEN TRANSPORTER-RELATED"/>
    <property type="match status" value="1"/>
</dbReference>